<dbReference type="AlphaFoldDB" id="A0A6N7VSL9"/>
<dbReference type="PANTHER" id="PTHR11669:SF8">
    <property type="entry name" value="DNA POLYMERASE III SUBUNIT DELTA"/>
    <property type="match status" value="1"/>
</dbReference>
<keyword evidence="2" id="KW-1185">Reference proteome</keyword>
<dbReference type="EMBL" id="VULQ01000001">
    <property type="protein sequence ID" value="MSS77063.1"/>
    <property type="molecule type" value="Genomic_DNA"/>
</dbReference>
<dbReference type="GO" id="GO:0006261">
    <property type="term" value="P:DNA-templated DNA replication"/>
    <property type="evidence" value="ECO:0007669"/>
    <property type="project" value="TreeGrafter"/>
</dbReference>
<dbReference type="Gene3D" id="3.40.50.300">
    <property type="entry name" value="P-loop containing nucleotide triphosphate hydrolases"/>
    <property type="match status" value="1"/>
</dbReference>
<dbReference type="RefSeq" id="WP_154538911.1">
    <property type="nucleotide sequence ID" value="NZ_VULQ01000001.1"/>
</dbReference>
<gene>
    <name evidence="1" type="ORF">FYJ26_01215</name>
</gene>
<protein>
    <submittedName>
        <fullName evidence="1">DNA polymerase III subunit delta</fullName>
    </submittedName>
</protein>
<dbReference type="Pfam" id="PF13177">
    <property type="entry name" value="DNA_pol3_delta2"/>
    <property type="match status" value="1"/>
</dbReference>
<evidence type="ECO:0000313" key="1">
    <source>
        <dbReference type="EMBL" id="MSS77063.1"/>
    </source>
</evidence>
<reference evidence="1 2" key="1">
    <citation type="submission" date="2019-08" db="EMBL/GenBank/DDBJ databases">
        <title>In-depth cultivation of the pig gut microbiome towards novel bacterial diversity and tailored functional studies.</title>
        <authorList>
            <person name="Wylensek D."/>
            <person name="Hitch T.C.A."/>
            <person name="Clavel T."/>
        </authorList>
    </citation>
    <scope>NUCLEOTIDE SEQUENCE [LARGE SCALE GENOMIC DNA]</scope>
    <source>
        <strain evidence="1 2">WCA-380-WT-2B</strain>
    </source>
</reference>
<sequence length="275" mass="32736">MEILGNQLKNNKIFNAYIFESINKKYTLEKAIEFSEKIFNNYGVDIIGNENPDLDIINKDFDLKNIPITIIRDMIRDMYLRPYNGKIKIYIINDSQNLTLESSNALLKSIEDSKDYVVTIFTTNNSYNLLKTIRSRCQIISFESKNENESVDYDELCNILTGIIKGNLSIFYKNKEFFNKLKDKREDLFDQISVFFNNLLRYKYFSKDMIEDKNSIFYFKRIEDLPFDSIERIVKKIEEIKKGFKNNVNFDISVENFIFFIYREGKEFESSRNKL</sequence>
<organism evidence="1 2">
    <name type="scientific">Anaerococcus porci</name>
    <dbReference type="NCBI Taxonomy" id="2652269"/>
    <lineage>
        <taxon>Bacteria</taxon>
        <taxon>Bacillati</taxon>
        <taxon>Bacillota</taxon>
        <taxon>Tissierellia</taxon>
        <taxon>Tissierellales</taxon>
        <taxon>Peptoniphilaceae</taxon>
        <taxon>Anaerococcus</taxon>
    </lineage>
</organism>
<proteinExistence type="predicted"/>
<dbReference type="InterPro" id="IPR050238">
    <property type="entry name" value="DNA_Rep/Repair_Clamp_Loader"/>
</dbReference>
<comment type="caution">
    <text evidence="1">The sequence shown here is derived from an EMBL/GenBank/DDBJ whole genome shotgun (WGS) entry which is preliminary data.</text>
</comment>
<name>A0A6N7VSL9_9FIRM</name>
<dbReference type="InterPro" id="IPR027417">
    <property type="entry name" value="P-loop_NTPase"/>
</dbReference>
<evidence type="ECO:0000313" key="2">
    <source>
        <dbReference type="Proteomes" id="UP000441925"/>
    </source>
</evidence>
<dbReference type="PANTHER" id="PTHR11669">
    <property type="entry name" value="REPLICATION FACTOR C / DNA POLYMERASE III GAMMA-TAU SUBUNIT"/>
    <property type="match status" value="1"/>
</dbReference>
<dbReference type="SUPFAM" id="SSF52540">
    <property type="entry name" value="P-loop containing nucleoside triphosphate hydrolases"/>
    <property type="match status" value="1"/>
</dbReference>
<accession>A0A6N7VSL9</accession>
<dbReference type="Proteomes" id="UP000441925">
    <property type="component" value="Unassembled WGS sequence"/>
</dbReference>